<organism evidence="3 4">
    <name type="scientific">Hwanghaeella grinnelliae</name>
    <dbReference type="NCBI Taxonomy" id="2500179"/>
    <lineage>
        <taxon>Bacteria</taxon>
        <taxon>Pseudomonadati</taxon>
        <taxon>Pseudomonadota</taxon>
        <taxon>Alphaproteobacteria</taxon>
        <taxon>Rhodospirillales</taxon>
        <taxon>Rhodospirillaceae</taxon>
        <taxon>Hwanghaeella</taxon>
    </lineage>
</organism>
<dbReference type="PANTHER" id="PTHR40572:SF1">
    <property type="entry name" value="PROTEIN BAX"/>
    <property type="match status" value="1"/>
</dbReference>
<feature type="domain" description="Mannosyl-glycoprotein endo-beta-N-acetylglucosamidase-like" evidence="2">
    <location>
        <begin position="176"/>
        <end position="291"/>
    </location>
</feature>
<name>A0A437QPA7_9PROT</name>
<dbReference type="PANTHER" id="PTHR40572">
    <property type="entry name" value="PROTEIN BAX"/>
    <property type="match status" value="1"/>
</dbReference>
<evidence type="ECO:0000259" key="2">
    <source>
        <dbReference type="Pfam" id="PF01832"/>
    </source>
</evidence>
<keyword evidence="1" id="KW-1133">Transmembrane helix</keyword>
<protein>
    <recommendedName>
        <fullName evidence="2">Mannosyl-glycoprotein endo-beta-N-acetylglucosamidase-like domain-containing protein</fullName>
    </recommendedName>
</protein>
<evidence type="ECO:0000313" key="4">
    <source>
        <dbReference type="Proteomes" id="UP000287447"/>
    </source>
</evidence>
<evidence type="ECO:0000256" key="1">
    <source>
        <dbReference type="SAM" id="Phobius"/>
    </source>
</evidence>
<dbReference type="Gene3D" id="1.10.530.10">
    <property type="match status" value="1"/>
</dbReference>
<dbReference type="AlphaFoldDB" id="A0A437QPA7"/>
<dbReference type="OrthoDB" id="9788155at2"/>
<dbReference type="GO" id="GO:0004040">
    <property type="term" value="F:amidase activity"/>
    <property type="evidence" value="ECO:0007669"/>
    <property type="project" value="InterPro"/>
</dbReference>
<proteinExistence type="predicted"/>
<dbReference type="EMBL" id="SADE01000002">
    <property type="protein sequence ID" value="RVU36310.1"/>
    <property type="molecule type" value="Genomic_DNA"/>
</dbReference>
<keyword evidence="1" id="KW-0812">Transmembrane</keyword>
<accession>A0A437QPA7</accession>
<dbReference type="InterPro" id="IPR053195">
    <property type="entry name" value="Bax-like"/>
</dbReference>
<dbReference type="Pfam" id="PF01832">
    <property type="entry name" value="Glucosaminidase"/>
    <property type="match status" value="1"/>
</dbReference>
<comment type="caution">
    <text evidence="3">The sequence shown here is derived from an EMBL/GenBank/DDBJ whole genome shotgun (WGS) entry which is preliminary data.</text>
</comment>
<keyword evidence="4" id="KW-1185">Reference proteome</keyword>
<reference evidence="4" key="1">
    <citation type="submission" date="2019-01" db="EMBL/GenBank/DDBJ databases">
        <title>Gri0909 isolated from a small marine red alga.</title>
        <authorList>
            <person name="Kim J."/>
            <person name="Jeong S.E."/>
            <person name="Jeon C.O."/>
        </authorList>
    </citation>
    <scope>NUCLEOTIDE SEQUENCE [LARGE SCALE GENOMIC DNA]</scope>
    <source>
        <strain evidence="4">Gri0909</strain>
    </source>
</reference>
<keyword evidence="1" id="KW-0472">Membrane</keyword>
<dbReference type="Proteomes" id="UP000287447">
    <property type="component" value="Unassembled WGS sequence"/>
</dbReference>
<dbReference type="InterPro" id="IPR002901">
    <property type="entry name" value="MGlyc_endo_b_GlcNAc-like_dom"/>
</dbReference>
<sequence length="327" mass="36420">MKDILKSAVSGRASWYMIASGAILAAILVLNPPEGLQTKVAKPQAVAVVRVTPPSLPKAPVDVAAPTVDRLIARFDSIGYDLSKVRAGESGVPRVLPDAIPTDMATIEQVDQRKATFVRMVLPMVLVINESIRTDRARALSMHDRLDRGEDLSDREHAWLTDRFKEYKVDFGDFRTLLRRMDVVPPSLALAQAAIESGWGTSRFARKGNALFGQWTTDQFDGIVPKDREEGKTHKIRAFHAPIDSVASYLRNLNTHRAYKDLRLARADLRANQKPLDSMVLASTLDSYSEKGQEYVGLVQSIIRVNKLTHFDRARLADARPRLSPRA</sequence>
<dbReference type="RefSeq" id="WP_127765786.1">
    <property type="nucleotide sequence ID" value="NZ_SADE01000002.1"/>
</dbReference>
<gene>
    <name evidence="3" type="ORF">EOI86_13940</name>
</gene>
<feature type="transmembrane region" description="Helical" evidence="1">
    <location>
        <begin position="12"/>
        <end position="30"/>
    </location>
</feature>
<evidence type="ECO:0000313" key="3">
    <source>
        <dbReference type="EMBL" id="RVU36310.1"/>
    </source>
</evidence>